<evidence type="ECO:0000313" key="2">
    <source>
        <dbReference type="Proteomes" id="UP000271162"/>
    </source>
</evidence>
<name>A0A0N4Y5K4_NIPBR</name>
<organism evidence="3">
    <name type="scientific">Nippostrongylus brasiliensis</name>
    <name type="common">Rat hookworm</name>
    <dbReference type="NCBI Taxonomy" id="27835"/>
    <lineage>
        <taxon>Eukaryota</taxon>
        <taxon>Metazoa</taxon>
        <taxon>Ecdysozoa</taxon>
        <taxon>Nematoda</taxon>
        <taxon>Chromadorea</taxon>
        <taxon>Rhabditida</taxon>
        <taxon>Rhabditina</taxon>
        <taxon>Rhabditomorpha</taxon>
        <taxon>Strongyloidea</taxon>
        <taxon>Heligmosomidae</taxon>
        <taxon>Nippostrongylus</taxon>
    </lineage>
</organism>
<keyword evidence="2" id="KW-1185">Reference proteome</keyword>
<reference evidence="3" key="1">
    <citation type="submission" date="2017-02" db="UniProtKB">
        <authorList>
            <consortium name="WormBaseParasite"/>
        </authorList>
    </citation>
    <scope>IDENTIFICATION</scope>
</reference>
<sequence length="167" mass="18859">MTMIIATVNDDMRRTGMREMADPRPVNDGMTEETATFQHWNDPEMGTLHVWNDLTKSEPTSFDSVPGEGVHPLSGGISIPQHIVIPPSMGERGPDGNPLPQKFQINSEITINYDGKNVTSTPQSDQNEPYRRRYPVSYFIVGRNSTFSKMWSRNFADGKSNFHIFPN</sequence>
<dbReference type="WBParaSite" id="NBR_0001128701-mRNA-1">
    <property type="protein sequence ID" value="NBR_0001128701-mRNA-1"/>
    <property type="gene ID" value="NBR_0001128701"/>
</dbReference>
<accession>A0A0N4Y5K4</accession>
<dbReference type="EMBL" id="UYSL01020496">
    <property type="protein sequence ID" value="VDL74877.1"/>
    <property type="molecule type" value="Genomic_DNA"/>
</dbReference>
<proteinExistence type="predicted"/>
<gene>
    <name evidence="1" type="ORF">NBR_LOCUS11288</name>
</gene>
<dbReference type="Proteomes" id="UP000271162">
    <property type="component" value="Unassembled WGS sequence"/>
</dbReference>
<evidence type="ECO:0000313" key="1">
    <source>
        <dbReference type="EMBL" id="VDL74877.1"/>
    </source>
</evidence>
<protein>
    <submittedName>
        <fullName evidence="3">PI-PLC Y-box domain-containing protein</fullName>
    </submittedName>
</protein>
<dbReference type="AlphaFoldDB" id="A0A0N4Y5K4"/>
<reference evidence="1 2" key="2">
    <citation type="submission" date="2018-11" db="EMBL/GenBank/DDBJ databases">
        <authorList>
            <consortium name="Pathogen Informatics"/>
        </authorList>
    </citation>
    <scope>NUCLEOTIDE SEQUENCE [LARGE SCALE GENOMIC DNA]</scope>
</reference>
<evidence type="ECO:0000313" key="3">
    <source>
        <dbReference type="WBParaSite" id="NBR_0001128701-mRNA-1"/>
    </source>
</evidence>